<reference evidence="2" key="1">
    <citation type="submission" date="2020-01" db="EMBL/GenBank/DDBJ databases">
        <title>Genome Sequencing of Three Apophysomyces-Like Fungal Strains Confirms a Novel Fungal Genus in the Mucoromycota with divergent Burkholderia-like Endosymbiotic Bacteria.</title>
        <authorList>
            <person name="Stajich J.E."/>
            <person name="Macias A.M."/>
            <person name="Carter-House D."/>
            <person name="Lovett B."/>
            <person name="Kasson L.R."/>
            <person name="Berry K."/>
            <person name="Grigoriev I."/>
            <person name="Chang Y."/>
            <person name="Spatafora J."/>
            <person name="Kasson M.T."/>
        </authorList>
    </citation>
    <scope>NUCLEOTIDE SEQUENCE</scope>
    <source>
        <strain evidence="2">NRRL A-21654</strain>
    </source>
</reference>
<feature type="domain" description="IPT/TIG" evidence="1">
    <location>
        <begin position="338"/>
        <end position="423"/>
    </location>
</feature>
<dbReference type="Gene3D" id="2.60.40.10">
    <property type="entry name" value="Immunoglobulins"/>
    <property type="match status" value="1"/>
</dbReference>
<name>A0A8H7BPR6_9FUNG</name>
<dbReference type="InterPro" id="IPR014756">
    <property type="entry name" value="Ig_E-set"/>
</dbReference>
<evidence type="ECO:0000313" key="2">
    <source>
        <dbReference type="EMBL" id="KAF7727531.1"/>
    </source>
</evidence>
<dbReference type="InterPro" id="IPR002909">
    <property type="entry name" value="IPT_dom"/>
</dbReference>
<evidence type="ECO:0000313" key="3">
    <source>
        <dbReference type="Proteomes" id="UP000605846"/>
    </source>
</evidence>
<dbReference type="SMART" id="SM00429">
    <property type="entry name" value="IPT"/>
    <property type="match status" value="1"/>
</dbReference>
<evidence type="ECO:0000259" key="1">
    <source>
        <dbReference type="SMART" id="SM00429"/>
    </source>
</evidence>
<protein>
    <submittedName>
        <fullName evidence="2">SPT3 Dosage dependent suppressor of Ty-induced promoter mutations-like protein</fullName>
    </submittedName>
</protein>
<organism evidence="2 3">
    <name type="scientific">Apophysomyces ossiformis</name>
    <dbReference type="NCBI Taxonomy" id="679940"/>
    <lineage>
        <taxon>Eukaryota</taxon>
        <taxon>Fungi</taxon>
        <taxon>Fungi incertae sedis</taxon>
        <taxon>Mucoromycota</taxon>
        <taxon>Mucoromycotina</taxon>
        <taxon>Mucoromycetes</taxon>
        <taxon>Mucorales</taxon>
        <taxon>Mucorineae</taxon>
        <taxon>Mucoraceae</taxon>
        <taxon>Apophysomyces</taxon>
    </lineage>
</organism>
<comment type="caution">
    <text evidence="2">The sequence shown here is derived from an EMBL/GenBank/DDBJ whole genome shotgun (WGS) entry which is preliminary data.</text>
</comment>
<dbReference type="Proteomes" id="UP000605846">
    <property type="component" value="Unassembled WGS sequence"/>
</dbReference>
<dbReference type="CDD" id="cd00102">
    <property type="entry name" value="IPT"/>
    <property type="match status" value="1"/>
</dbReference>
<accession>A0A8H7BPR6</accession>
<dbReference type="SUPFAM" id="SSF81296">
    <property type="entry name" value="E set domains"/>
    <property type="match status" value="1"/>
</dbReference>
<gene>
    <name evidence="2" type="primary">SPT23_3</name>
    <name evidence="2" type="ORF">EC973_007403</name>
</gene>
<dbReference type="Pfam" id="PF01833">
    <property type="entry name" value="TIG"/>
    <property type="match status" value="1"/>
</dbReference>
<proteinExistence type="predicted"/>
<dbReference type="InterPro" id="IPR057962">
    <property type="entry name" value="SPT23_MGA2_DBD"/>
</dbReference>
<dbReference type="OrthoDB" id="71307at2759"/>
<dbReference type="Pfam" id="PF25603">
    <property type="entry name" value="SPT23_MGA2_DBD"/>
    <property type="match status" value="1"/>
</dbReference>
<sequence>MKMLLTTNPSRDLQIRVLGIPETGAKSRVETQVRLCIQLVTSQGTKVCRWSYLLLPETVLVQSKLKRMEQRKIAGEAAGIMDESRLLHLEADVVSESDPQREIVMCAGCVRRERKRAERKKKNSTSSDHNFERERRRILLFNCGPLVHFGTGDAILPTRITCYCRHHNESIGFRIRFRLRNSKGDIIASGKSYPIMITDDHKTARQPLKRSYTDDEEYHLLQTDFRQGPRYDVTPSSFNSGIPMENLATTQQQHSFHSTQHFTFMTHNHQDQFQHLSQHKEDNPYLVHSSSGVILSSSAESAGFLPEHSFYQPSYRPPAVCPSMNQHYPSVPSTPFVSPRIERLVPSRGSMGGGAEVTILGSGFYEGITCLFGDRVATTMYWSPCTLICTVPPTYQPGPVVVSLKGHSRIGTENEPATVFDYVDNSDQNLYELALQLVGMKMTGNVQDAKQVALRIVRDSQQRRKWTSTCTSSSSTYDHTMFYANSNSRTQ</sequence>
<dbReference type="InterPro" id="IPR013783">
    <property type="entry name" value="Ig-like_fold"/>
</dbReference>
<dbReference type="AlphaFoldDB" id="A0A8H7BPR6"/>
<dbReference type="EMBL" id="JABAYA010000054">
    <property type="protein sequence ID" value="KAF7727531.1"/>
    <property type="molecule type" value="Genomic_DNA"/>
</dbReference>
<keyword evidence="3" id="KW-1185">Reference proteome</keyword>